<organism evidence="3 4">
    <name type="scientific">Paenibacillus thiaminolyticus</name>
    <name type="common">Bacillus thiaminolyticus</name>
    <dbReference type="NCBI Taxonomy" id="49283"/>
    <lineage>
        <taxon>Bacteria</taxon>
        <taxon>Bacillati</taxon>
        <taxon>Bacillota</taxon>
        <taxon>Bacilli</taxon>
        <taxon>Bacillales</taxon>
        <taxon>Paenibacillaceae</taxon>
        <taxon>Paenibacillus</taxon>
    </lineage>
</organism>
<reference evidence="3 4" key="1">
    <citation type="submission" date="2018-09" db="EMBL/GenBank/DDBJ databases">
        <title>Paenibacillus SK2017-BO5.</title>
        <authorList>
            <person name="Piskunova J.V."/>
            <person name="Dubiley S.A."/>
            <person name="Severinov K.V."/>
        </authorList>
    </citation>
    <scope>NUCLEOTIDE SEQUENCE [LARGE SCALE GENOMIC DNA]</scope>
    <source>
        <strain evidence="3 4">BO5</strain>
    </source>
</reference>
<dbReference type="EMBL" id="QYZD01000005">
    <property type="protein sequence ID" value="RJG24943.1"/>
    <property type="molecule type" value="Genomic_DNA"/>
</dbReference>
<dbReference type="GO" id="GO:0004721">
    <property type="term" value="F:phosphoprotein phosphatase activity"/>
    <property type="evidence" value="ECO:0007669"/>
    <property type="project" value="InterPro"/>
</dbReference>
<sequence>MPTSFNAMNHAPLETAAIHRSTVDDRLCFLLADEGGWGTSPLTLYSSPRPEYDPEQSVFAATIVPGQEISFPDPAPGRRSYYHLCQNGQYLLTTAERVLPLAGVSNFRDLGGYRTAEGRYVQWGKLYRSPELSDLTPDDLHYLDSLHLRQICDLRDSDEVAAMPSPPLAPAVRSHIPLVEMLGKDVMRQPGDVAGGGSPPASEPGQLLVDMNRSLVHSTAGIRSIFDHLLAENGAPLLFHCTAGKDRTGLVAALLLLMLGVPKDTVMTDYLLTNRYLNTGVLRAKTAAKLGTGKISNEAFDAVLEARSEYLEAAFAEIERESGAVNRFVTESLGLSTDEIAVLKDKLLTAQP</sequence>
<name>A0A3A3GKC0_PANTH</name>
<dbReference type="AlphaFoldDB" id="A0A3A3GKC0"/>
<dbReference type="RefSeq" id="WP_119792767.1">
    <property type="nucleotide sequence ID" value="NZ_QYZD01000005.1"/>
</dbReference>
<dbReference type="OrthoDB" id="1188001at2"/>
<evidence type="ECO:0000313" key="4">
    <source>
        <dbReference type="Proteomes" id="UP000266177"/>
    </source>
</evidence>
<protein>
    <submittedName>
        <fullName evidence="3">Tyrosine-protein phosphatase</fullName>
    </submittedName>
</protein>
<dbReference type="InterPro" id="IPR029021">
    <property type="entry name" value="Prot-tyrosine_phosphatase-like"/>
</dbReference>
<evidence type="ECO:0000313" key="3">
    <source>
        <dbReference type="EMBL" id="RJG24943.1"/>
    </source>
</evidence>
<gene>
    <name evidence="3" type="ORF">DQX05_08870</name>
</gene>
<proteinExistence type="inferred from homology"/>
<dbReference type="PANTHER" id="PTHR31126">
    <property type="entry name" value="TYROSINE-PROTEIN PHOSPHATASE"/>
    <property type="match status" value="1"/>
</dbReference>
<evidence type="ECO:0000256" key="1">
    <source>
        <dbReference type="ARBA" id="ARBA00009580"/>
    </source>
</evidence>
<dbReference type="Pfam" id="PF13350">
    <property type="entry name" value="Y_phosphatase3"/>
    <property type="match status" value="1"/>
</dbReference>
<evidence type="ECO:0000259" key="2">
    <source>
        <dbReference type="PROSITE" id="PS50056"/>
    </source>
</evidence>
<comment type="caution">
    <text evidence="3">The sequence shown here is derived from an EMBL/GenBank/DDBJ whole genome shotgun (WGS) entry which is preliminary data.</text>
</comment>
<dbReference type="Proteomes" id="UP000266177">
    <property type="component" value="Unassembled WGS sequence"/>
</dbReference>
<dbReference type="Gene3D" id="3.90.190.10">
    <property type="entry name" value="Protein tyrosine phosphatase superfamily"/>
    <property type="match status" value="1"/>
</dbReference>
<dbReference type="SUPFAM" id="SSF52799">
    <property type="entry name" value="(Phosphotyrosine protein) phosphatases II"/>
    <property type="match status" value="1"/>
</dbReference>
<dbReference type="PROSITE" id="PS50056">
    <property type="entry name" value="TYR_PHOSPHATASE_2"/>
    <property type="match status" value="1"/>
</dbReference>
<dbReference type="InterPro" id="IPR026893">
    <property type="entry name" value="Tyr/Ser_Pase_IphP-type"/>
</dbReference>
<accession>A0A3A3GKC0</accession>
<feature type="domain" description="Tyrosine specific protein phosphatases" evidence="2">
    <location>
        <begin position="222"/>
        <end position="289"/>
    </location>
</feature>
<dbReference type="InterPro" id="IPR000387">
    <property type="entry name" value="Tyr_Pase_dom"/>
</dbReference>
<dbReference type="InterPro" id="IPR016130">
    <property type="entry name" value="Tyr_Pase_AS"/>
</dbReference>
<dbReference type="PANTHER" id="PTHR31126:SF1">
    <property type="entry name" value="TYROSINE SPECIFIC PROTEIN PHOSPHATASES DOMAIN-CONTAINING PROTEIN"/>
    <property type="match status" value="1"/>
</dbReference>
<comment type="similarity">
    <text evidence="1">Belongs to the protein-tyrosine phosphatase family.</text>
</comment>
<dbReference type="PROSITE" id="PS00383">
    <property type="entry name" value="TYR_PHOSPHATASE_1"/>
    <property type="match status" value="1"/>
</dbReference>